<comment type="caution">
    <text evidence="1">The sequence shown here is derived from an EMBL/GenBank/DDBJ whole genome shotgun (WGS) entry which is preliminary data.</text>
</comment>
<gene>
    <name evidence="1" type="ORF">V1525DRAFT_434807</name>
</gene>
<accession>A0ACC3SVX5</accession>
<keyword evidence="2" id="KW-1185">Reference proteome</keyword>
<dbReference type="EMBL" id="MU971422">
    <property type="protein sequence ID" value="KAK9235289.1"/>
    <property type="molecule type" value="Genomic_DNA"/>
</dbReference>
<dbReference type="Proteomes" id="UP001433508">
    <property type="component" value="Unassembled WGS sequence"/>
</dbReference>
<organism evidence="1 2">
    <name type="scientific">Lipomyces kononenkoae</name>
    <name type="common">Yeast</name>
    <dbReference type="NCBI Taxonomy" id="34357"/>
    <lineage>
        <taxon>Eukaryota</taxon>
        <taxon>Fungi</taxon>
        <taxon>Dikarya</taxon>
        <taxon>Ascomycota</taxon>
        <taxon>Saccharomycotina</taxon>
        <taxon>Lipomycetes</taxon>
        <taxon>Lipomycetales</taxon>
        <taxon>Lipomycetaceae</taxon>
        <taxon>Lipomyces</taxon>
    </lineage>
</organism>
<protein>
    <submittedName>
        <fullName evidence="1">Uncharacterized protein</fullName>
    </submittedName>
</protein>
<proteinExistence type="predicted"/>
<name>A0ACC3SVX5_LIPKO</name>
<reference evidence="2" key="1">
    <citation type="journal article" date="2024" name="Front. Bioeng. Biotechnol.">
        <title>Genome-scale model development and genomic sequencing of the oleaginous clade Lipomyces.</title>
        <authorList>
            <person name="Czajka J.J."/>
            <person name="Han Y."/>
            <person name="Kim J."/>
            <person name="Mondo S.J."/>
            <person name="Hofstad B.A."/>
            <person name="Robles A."/>
            <person name="Haridas S."/>
            <person name="Riley R."/>
            <person name="LaButti K."/>
            <person name="Pangilinan J."/>
            <person name="Andreopoulos W."/>
            <person name="Lipzen A."/>
            <person name="Yan J."/>
            <person name="Wang M."/>
            <person name="Ng V."/>
            <person name="Grigoriev I.V."/>
            <person name="Spatafora J.W."/>
            <person name="Magnuson J.K."/>
            <person name="Baker S.E."/>
            <person name="Pomraning K.R."/>
        </authorList>
    </citation>
    <scope>NUCLEOTIDE SEQUENCE [LARGE SCALE GENOMIC DNA]</scope>
    <source>
        <strain evidence="2">CBS 7786</strain>
    </source>
</reference>
<evidence type="ECO:0000313" key="1">
    <source>
        <dbReference type="EMBL" id="KAK9235289.1"/>
    </source>
</evidence>
<evidence type="ECO:0000313" key="2">
    <source>
        <dbReference type="Proteomes" id="UP001433508"/>
    </source>
</evidence>
<sequence length="109" mass="12328">MAFLTSAGRVAVCTRLRSGYVATSTIARMSFHSLPVCRALNENDTNRDHLGNIYEQEKEAQVKLAREGKAKWNEVLASNSESDVKADRGEVNKDPIFKKMQDKLDSRRR</sequence>